<dbReference type="InterPro" id="IPR003673">
    <property type="entry name" value="CoA-Trfase_fam_III"/>
</dbReference>
<dbReference type="Proteomes" id="UP000836597">
    <property type="component" value="Chromosome"/>
</dbReference>
<dbReference type="KEGG" id="aacx:DEACI_1916"/>
<dbReference type="InterPro" id="IPR050483">
    <property type="entry name" value="CoA-transferase_III_domain"/>
</dbReference>
<evidence type="ECO:0000313" key="4">
    <source>
        <dbReference type="Proteomes" id="UP001071230"/>
    </source>
</evidence>
<sequence length="400" mass="43490">MNPHMPLEGLKVIDCATMMAAPWAATYLADYGAEVLKIEHPKTGDQSRKFGAVKDGVGIFWKTLSRNKKCVTLNLNSGRGKELFLRLVRDADILIENFRPGTLEKWGLGWETLESVNPRLIMLRVTGFGQEGPYASRGGFGTIAEGMSGFASMNGYPDGPPTLPPIPLADGVTGIYAAMAVMMAVYERDVAGSGRGQVIDMSLYEPLMRLMEASIVEHSVLGTVPARVGNRINSAAPRNVYKARDGRWIALSASSQPIAEKVFQAMGRPELIEDPRFRDNPARVQNVEVLDKIIGAWFAERDMQEAVDLLLAAGAVVGPIYDIDQLAGDAQIRARASIIELKDEDFGTVAMPNVVAKFSRTPGAVKFTGPSRGAHNREIYGERLGLSEEELATLKEAGII</sequence>
<reference evidence="3" key="1">
    <citation type="submission" date="2014-11" db="EMBL/GenBank/DDBJ databases">
        <authorList>
            <person name="Hornung B.V."/>
        </authorList>
    </citation>
    <scope>NUCLEOTIDE SEQUENCE</scope>
    <source>
        <strain evidence="3">INE</strain>
    </source>
</reference>
<accession>A0A8S0WFQ5</accession>
<evidence type="ECO:0000313" key="2">
    <source>
        <dbReference type="EMBL" id="CAA7601262.1"/>
    </source>
</evidence>
<dbReference type="Gene3D" id="3.30.1540.10">
    <property type="entry name" value="formyl-coa transferase, domain 3"/>
    <property type="match status" value="1"/>
</dbReference>
<dbReference type="RefSeq" id="WP_240984819.1">
    <property type="nucleotide sequence ID" value="NZ_CDGJ01000082.1"/>
</dbReference>
<dbReference type="InterPro" id="IPR023606">
    <property type="entry name" value="CoA-Trfase_III_dom_1_sf"/>
</dbReference>
<reference evidence="2" key="2">
    <citation type="submission" date="2020-01" db="EMBL/GenBank/DDBJ databases">
        <authorList>
            <person name="Hornung B."/>
        </authorList>
    </citation>
    <scope>NUCLEOTIDE SEQUENCE</scope>
    <source>
        <strain evidence="2">PacBioINE</strain>
    </source>
</reference>
<dbReference type="EMBL" id="LR746496">
    <property type="protein sequence ID" value="CAA7601262.1"/>
    <property type="molecule type" value="Genomic_DNA"/>
</dbReference>
<name>A0A8S0WFQ5_9FIRM</name>
<dbReference type="Pfam" id="PF02515">
    <property type="entry name" value="CoA_transf_3"/>
    <property type="match status" value="1"/>
</dbReference>
<proteinExistence type="predicted"/>
<evidence type="ECO:0000256" key="1">
    <source>
        <dbReference type="ARBA" id="ARBA00022679"/>
    </source>
</evidence>
<evidence type="ECO:0000313" key="3">
    <source>
        <dbReference type="EMBL" id="CEJ08459.1"/>
    </source>
</evidence>
<dbReference type="PANTHER" id="PTHR48207">
    <property type="entry name" value="SUCCINATE--HYDROXYMETHYLGLUTARATE COA-TRANSFERASE"/>
    <property type="match status" value="1"/>
</dbReference>
<dbReference type="Gene3D" id="3.40.50.10540">
    <property type="entry name" value="Crotonobetainyl-coa:carnitine coa-transferase, domain 1"/>
    <property type="match status" value="1"/>
</dbReference>
<dbReference type="SUPFAM" id="SSF89796">
    <property type="entry name" value="CoA-transferase family III (CaiB/BaiF)"/>
    <property type="match status" value="1"/>
</dbReference>
<dbReference type="Proteomes" id="UP001071230">
    <property type="component" value="Unassembled WGS sequence"/>
</dbReference>
<protein>
    <submittedName>
        <fullName evidence="3">CaiB/baiF CoA-transferase protein C7orf10 homolog</fullName>
    </submittedName>
    <submittedName>
        <fullName evidence="2">CoA-transferase family III domain protein</fullName>
    </submittedName>
</protein>
<dbReference type="AlphaFoldDB" id="A0A8S0WFQ5"/>
<dbReference type="InterPro" id="IPR044855">
    <property type="entry name" value="CoA-Trfase_III_dom3_sf"/>
</dbReference>
<dbReference type="EMBL" id="CDGJ01000082">
    <property type="protein sequence ID" value="CEJ08459.1"/>
    <property type="molecule type" value="Genomic_DNA"/>
</dbReference>
<dbReference type="PANTHER" id="PTHR48207:SF3">
    <property type="entry name" value="SUCCINATE--HYDROXYMETHYLGLUTARATE COA-TRANSFERASE"/>
    <property type="match status" value="1"/>
</dbReference>
<gene>
    <name evidence="2" type="ORF">DEACI_1916</name>
    <name evidence="3" type="ORF">DEACI_2935</name>
</gene>
<dbReference type="GO" id="GO:0008410">
    <property type="term" value="F:CoA-transferase activity"/>
    <property type="evidence" value="ECO:0007669"/>
    <property type="project" value="TreeGrafter"/>
</dbReference>
<keyword evidence="1" id="KW-0808">Transferase</keyword>
<organism evidence="2">
    <name type="scientific">Acididesulfobacillus acetoxydans</name>
    <dbReference type="NCBI Taxonomy" id="1561005"/>
    <lineage>
        <taxon>Bacteria</taxon>
        <taxon>Bacillati</taxon>
        <taxon>Bacillota</taxon>
        <taxon>Clostridia</taxon>
        <taxon>Eubacteriales</taxon>
        <taxon>Peptococcaceae</taxon>
        <taxon>Acididesulfobacillus</taxon>
    </lineage>
</organism>
<keyword evidence="4" id="KW-1185">Reference proteome</keyword>